<comment type="caution">
    <text evidence="1">The sequence shown here is derived from an EMBL/GenBank/DDBJ whole genome shotgun (WGS) entry which is preliminary data.</text>
</comment>
<name>A0A9D4UPD9_ADICA</name>
<dbReference type="AlphaFoldDB" id="A0A9D4UPD9"/>
<accession>A0A9D4UPD9</accession>
<dbReference type="Gene3D" id="2.60.120.480">
    <property type="entry name" value="Ureidoglycolate hydrolase"/>
    <property type="match status" value="1"/>
</dbReference>
<dbReference type="PANTHER" id="PTHR35721">
    <property type="entry name" value="UREIDOGLYCOLATE HYDROLASE"/>
    <property type="match status" value="1"/>
</dbReference>
<sequence length="119" mass="13645">MRLEKRPLKFSNITHHANVSQCLGSVGALPWYIGVAMPSIVRDDKSRDYEVVENSVQSKVGHYYVPPSPMEVKVFRVEGPHFLKFHVGTWHAGPLFKEQTMDFYNLELSDTNVSIFCLF</sequence>
<protein>
    <recommendedName>
        <fullName evidence="3">Ureidoglycolate hydrolase</fullName>
    </recommendedName>
</protein>
<evidence type="ECO:0000313" key="2">
    <source>
        <dbReference type="Proteomes" id="UP000886520"/>
    </source>
</evidence>
<dbReference type="OrthoDB" id="2018886at2759"/>
<evidence type="ECO:0008006" key="3">
    <source>
        <dbReference type="Google" id="ProtNLM"/>
    </source>
</evidence>
<dbReference type="GO" id="GO:0004848">
    <property type="term" value="F:ureidoglycolate hydrolase activity"/>
    <property type="evidence" value="ECO:0007669"/>
    <property type="project" value="InterPro"/>
</dbReference>
<evidence type="ECO:0000313" key="1">
    <source>
        <dbReference type="EMBL" id="KAI5071526.1"/>
    </source>
</evidence>
<dbReference type="InterPro" id="IPR011051">
    <property type="entry name" value="RmlC_Cupin_sf"/>
</dbReference>
<keyword evidence="2" id="KW-1185">Reference proteome</keyword>
<dbReference type="SUPFAM" id="SSF51182">
    <property type="entry name" value="RmlC-like cupins"/>
    <property type="match status" value="1"/>
</dbReference>
<dbReference type="EMBL" id="JABFUD020000013">
    <property type="protein sequence ID" value="KAI5071526.1"/>
    <property type="molecule type" value="Genomic_DNA"/>
</dbReference>
<dbReference type="PANTHER" id="PTHR35721:SF1">
    <property type="entry name" value="UREIDOGLYCOLATE HYDROLASE"/>
    <property type="match status" value="1"/>
</dbReference>
<gene>
    <name evidence="1" type="ORF">GOP47_0013777</name>
</gene>
<dbReference type="Proteomes" id="UP000886520">
    <property type="component" value="Chromosome 13"/>
</dbReference>
<proteinExistence type="predicted"/>
<dbReference type="InterPro" id="IPR024060">
    <property type="entry name" value="Ureidoglycolate_lyase_dom_sf"/>
</dbReference>
<reference evidence="1" key="1">
    <citation type="submission" date="2021-01" db="EMBL/GenBank/DDBJ databases">
        <title>Adiantum capillus-veneris genome.</title>
        <authorList>
            <person name="Fang Y."/>
            <person name="Liao Q."/>
        </authorList>
    </citation>
    <scope>NUCLEOTIDE SEQUENCE</scope>
    <source>
        <strain evidence="1">H3</strain>
        <tissue evidence="1">Leaf</tissue>
    </source>
</reference>
<organism evidence="1 2">
    <name type="scientific">Adiantum capillus-veneris</name>
    <name type="common">Maidenhair fern</name>
    <dbReference type="NCBI Taxonomy" id="13818"/>
    <lineage>
        <taxon>Eukaryota</taxon>
        <taxon>Viridiplantae</taxon>
        <taxon>Streptophyta</taxon>
        <taxon>Embryophyta</taxon>
        <taxon>Tracheophyta</taxon>
        <taxon>Polypodiopsida</taxon>
        <taxon>Polypodiidae</taxon>
        <taxon>Polypodiales</taxon>
        <taxon>Pteridineae</taxon>
        <taxon>Pteridaceae</taxon>
        <taxon>Vittarioideae</taxon>
        <taxon>Adiantum</taxon>
    </lineage>
</organism>